<evidence type="ECO:0000313" key="1">
    <source>
        <dbReference type="EMBL" id="BAH52261.1"/>
    </source>
</evidence>
<dbReference type="STRING" id="632772.ROP_40140"/>
<sequence>MTELSEAGRAHYELWKWARAEQARLKTIETNARAALETEIGGDAEAVVDGAPVISWTPVKSSKFDQSAFAKDHPDLFEQYKRTSESRPFKEVKQS</sequence>
<gene>
    <name evidence="1" type="ordered locus">ROP_40140</name>
</gene>
<organism evidence="1 2">
    <name type="scientific">Rhodococcus opacus (strain B4)</name>
    <dbReference type="NCBI Taxonomy" id="632772"/>
    <lineage>
        <taxon>Bacteria</taxon>
        <taxon>Bacillati</taxon>
        <taxon>Actinomycetota</taxon>
        <taxon>Actinomycetes</taxon>
        <taxon>Mycobacteriales</taxon>
        <taxon>Nocardiaceae</taxon>
        <taxon>Rhodococcus</taxon>
    </lineage>
</organism>
<accession>C1B9A8</accession>
<dbReference type="PATRIC" id="fig|632772.20.peg.4210"/>
<dbReference type="OrthoDB" id="3430077at2"/>
<dbReference type="EMBL" id="AP011115">
    <property type="protein sequence ID" value="BAH52261.1"/>
    <property type="molecule type" value="Genomic_DNA"/>
</dbReference>
<proteinExistence type="predicted"/>
<dbReference type="RefSeq" id="WP_012691198.1">
    <property type="nucleotide sequence ID" value="NC_012522.1"/>
</dbReference>
<dbReference type="AlphaFoldDB" id="C1B9A8"/>
<dbReference type="HOGENOM" id="CLU_2370915_0_0_11"/>
<dbReference type="KEGG" id="rop:ROP_40140"/>
<dbReference type="Proteomes" id="UP000002212">
    <property type="component" value="Chromosome"/>
</dbReference>
<protein>
    <submittedName>
        <fullName evidence="1">Uncharacterized protein</fullName>
    </submittedName>
</protein>
<evidence type="ECO:0000313" key="2">
    <source>
        <dbReference type="Proteomes" id="UP000002212"/>
    </source>
</evidence>
<name>C1B9A8_RHOOB</name>
<reference evidence="1 2" key="1">
    <citation type="submission" date="2009-03" db="EMBL/GenBank/DDBJ databases">
        <title>Comparison of the complete genome sequences of Rhodococcus erythropolis PR4 and Rhodococcus opacus B4.</title>
        <authorList>
            <person name="Takarada H."/>
            <person name="Sekine M."/>
            <person name="Hosoyama A."/>
            <person name="Yamada R."/>
            <person name="Fujisawa T."/>
            <person name="Omata S."/>
            <person name="Shimizu A."/>
            <person name="Tsukatani N."/>
            <person name="Tanikawa S."/>
            <person name="Fujita N."/>
            <person name="Harayama S."/>
        </authorList>
    </citation>
    <scope>NUCLEOTIDE SEQUENCE [LARGE SCALE GENOMIC DNA]</scope>
    <source>
        <strain evidence="1 2">B4</strain>
    </source>
</reference>